<organism evidence="2 3">
    <name type="scientific">Galemys pyrenaicus</name>
    <name type="common">Iberian desman</name>
    <name type="synonym">Pyrenean desman</name>
    <dbReference type="NCBI Taxonomy" id="202257"/>
    <lineage>
        <taxon>Eukaryota</taxon>
        <taxon>Metazoa</taxon>
        <taxon>Chordata</taxon>
        <taxon>Craniata</taxon>
        <taxon>Vertebrata</taxon>
        <taxon>Euteleostomi</taxon>
        <taxon>Mammalia</taxon>
        <taxon>Eutheria</taxon>
        <taxon>Laurasiatheria</taxon>
        <taxon>Eulipotyphla</taxon>
        <taxon>Talpidae</taxon>
        <taxon>Galemys</taxon>
    </lineage>
</organism>
<dbReference type="OrthoDB" id="16520at2759"/>
<evidence type="ECO:0000313" key="3">
    <source>
        <dbReference type="Proteomes" id="UP000700334"/>
    </source>
</evidence>
<accession>A0A8J6A6L2</accession>
<keyword evidence="3" id="KW-1185">Reference proteome</keyword>
<evidence type="ECO:0000313" key="2">
    <source>
        <dbReference type="EMBL" id="KAG8506134.1"/>
    </source>
</evidence>
<gene>
    <name evidence="2" type="ORF">J0S82_020786</name>
</gene>
<evidence type="ECO:0000256" key="1">
    <source>
        <dbReference type="SAM" id="MobiDB-lite"/>
    </source>
</evidence>
<reference evidence="2" key="1">
    <citation type="journal article" date="2021" name="Evol. Appl.">
        <title>The genome of the Pyrenean desman and the effects of bottlenecks and inbreeding on the genomic landscape of an endangered species.</title>
        <authorList>
            <person name="Escoda L."/>
            <person name="Castresana J."/>
        </authorList>
    </citation>
    <scope>NUCLEOTIDE SEQUENCE</scope>
    <source>
        <strain evidence="2">IBE-C5619</strain>
    </source>
</reference>
<dbReference type="AlphaFoldDB" id="A0A8J6A6L2"/>
<sequence length="479" mass="50467">MRPLPPTPAGLRAAERGCRPARVGAGGCGPATASGRGVRAVTAGGLTLTVLVFQIYRHSYTGYYVLSKIPHGDPLCMRRPLRCCWRVCPAAAPSGVLPPPASCLDAQRRARRPASASVRSRGLGPAPGHVCACRAVPSGVRPQHQAQVLLELPASRAGAAPGKSSAVSARPRALELSPAFEDVSPVLDGHSHALTTSPSPGELSLPDASAPFVVAFVGDFCHVRIENIHVAGFDARVSAELRAAWEAAPVVVCSERSGSQELHAQGLLGHAGPMSAARRPPELLAPPPLRLRPSLRPPPIGRAAFRLPRLQGLALDGELWKALQIPALGRAVPNPSARQLVPAVPQAQPLPSPKTAQPRALREGRTLSRALVWEGQEDLVLEAVPRERLRTAYSLRARPWLSWHVTCPGRSGRASRGVHSGGPVSASVGDVPPSVLTEAWDPQSLDPPEVSNAKLQYAGWGPKGQQLVSTGPMRRGPPA</sequence>
<protein>
    <submittedName>
        <fullName evidence="2">Uncharacterized protein</fullName>
    </submittedName>
</protein>
<dbReference type="EMBL" id="JAGFMF010012182">
    <property type="protein sequence ID" value="KAG8506134.1"/>
    <property type="molecule type" value="Genomic_DNA"/>
</dbReference>
<feature type="region of interest" description="Disordered" evidence="1">
    <location>
        <begin position="411"/>
        <end position="479"/>
    </location>
</feature>
<proteinExistence type="predicted"/>
<name>A0A8J6A6L2_GALPY</name>
<dbReference type="Proteomes" id="UP000700334">
    <property type="component" value="Unassembled WGS sequence"/>
</dbReference>
<comment type="caution">
    <text evidence="2">The sequence shown here is derived from an EMBL/GenBank/DDBJ whole genome shotgun (WGS) entry which is preliminary data.</text>
</comment>